<feature type="domain" description="Endonuclease/exonuclease/phosphatase" evidence="1">
    <location>
        <begin position="4"/>
        <end position="212"/>
    </location>
</feature>
<keyword evidence="2" id="KW-0378">Hydrolase</keyword>
<evidence type="ECO:0000313" key="2">
    <source>
        <dbReference type="EMBL" id="MBF2709755.1"/>
    </source>
</evidence>
<gene>
    <name evidence="2" type="ORF">IR213_14320</name>
</gene>
<organism evidence="2 3">
    <name type="scientific">Flavobacterium soyangense</name>
    <dbReference type="NCBI Taxonomy" id="2023265"/>
    <lineage>
        <taxon>Bacteria</taxon>
        <taxon>Pseudomonadati</taxon>
        <taxon>Bacteroidota</taxon>
        <taxon>Flavobacteriia</taxon>
        <taxon>Flavobacteriales</taxon>
        <taxon>Flavobacteriaceae</taxon>
        <taxon>Flavobacterium</taxon>
    </lineage>
</organism>
<protein>
    <submittedName>
        <fullName evidence="2">Endonuclease/exonuclease/phosphatase family protein</fullName>
    </submittedName>
</protein>
<accession>A0A930XVK8</accession>
<dbReference type="Pfam" id="PF03372">
    <property type="entry name" value="Exo_endo_phos"/>
    <property type="match status" value="1"/>
</dbReference>
<dbReference type="Gene3D" id="3.60.10.10">
    <property type="entry name" value="Endonuclease/exonuclease/phosphatase"/>
    <property type="match status" value="1"/>
</dbReference>
<dbReference type="InterPro" id="IPR005135">
    <property type="entry name" value="Endo/exonuclease/phosphatase"/>
</dbReference>
<dbReference type="AlphaFoldDB" id="A0A930XVK8"/>
<dbReference type="SUPFAM" id="SSF56219">
    <property type="entry name" value="DNase I-like"/>
    <property type="match status" value="1"/>
</dbReference>
<keyword evidence="2" id="KW-0255">Endonuclease</keyword>
<dbReference type="Proteomes" id="UP000646211">
    <property type="component" value="Unassembled WGS sequence"/>
</dbReference>
<dbReference type="EMBL" id="JADHEC010000041">
    <property type="protein sequence ID" value="MBF2709755.1"/>
    <property type="molecule type" value="Genomic_DNA"/>
</dbReference>
<reference evidence="2" key="1">
    <citation type="submission" date="2020-11" db="EMBL/GenBank/DDBJ databases">
        <title>Genome of Flavobacterium soyangense.</title>
        <authorList>
            <person name="Liu Q."/>
            <person name="Xin Y.-H."/>
        </authorList>
    </citation>
    <scope>NUCLEOTIDE SEQUENCE</scope>
    <source>
        <strain evidence="2">CGMCC 1.13493</strain>
    </source>
</reference>
<dbReference type="InterPro" id="IPR036691">
    <property type="entry name" value="Endo/exonu/phosph_ase_sf"/>
</dbReference>
<evidence type="ECO:0000313" key="3">
    <source>
        <dbReference type="Proteomes" id="UP000646211"/>
    </source>
</evidence>
<name>A0A930XVK8_9FLAO</name>
<dbReference type="RefSeq" id="WP_194312990.1">
    <property type="nucleotide sequence ID" value="NZ_JADHEC010000041.1"/>
</dbReference>
<evidence type="ECO:0000259" key="1">
    <source>
        <dbReference type="Pfam" id="PF03372"/>
    </source>
</evidence>
<comment type="caution">
    <text evidence="2">The sequence shown here is derived from an EMBL/GenBank/DDBJ whole genome shotgun (WGS) entry which is preliminary data.</text>
</comment>
<proteinExistence type="predicted"/>
<keyword evidence="3" id="KW-1185">Reference proteome</keyword>
<dbReference type="GO" id="GO:0004519">
    <property type="term" value="F:endonuclease activity"/>
    <property type="evidence" value="ECO:0007669"/>
    <property type="project" value="UniProtKB-KW"/>
</dbReference>
<sequence length="220" mass="25532">MTIATWNLERLKYSKETNKIISILEDLNADILVLTEYDERVNLKNYPFHIATKSLAELQPGYYKSSEKRVKIYSKYEIVNQWQTYDEYTSCCAEIKTEKGNLIVYGTIIGIFGNRNENFKTDLPKQIIDFNILSKNKNLCIIGDYNISFSDNYYFTNYGRNALNNSFKENKITNLTHHLPETIDHITISQAFIGNASIETQEWNLDKKLSDHKGVCISLI</sequence>
<keyword evidence="2" id="KW-0540">Nuclease</keyword>